<gene>
    <name evidence="4" type="ORF">J2D75_07235</name>
</gene>
<comment type="caution">
    <text evidence="4">The sequence shown here is derived from an EMBL/GenBank/DDBJ whole genome shotgun (WGS) entry which is preliminary data.</text>
</comment>
<dbReference type="EMBL" id="JAFVMG010000006">
    <property type="protein sequence ID" value="MBO1328268.1"/>
    <property type="molecule type" value="Genomic_DNA"/>
</dbReference>
<reference evidence="4 5" key="1">
    <citation type="submission" date="2021-03" db="EMBL/GenBank/DDBJ databases">
        <title>The complete genome sequence of Acetobacter suratthaniensis TBRC 1719.</title>
        <authorList>
            <person name="Charoenyingcharoen P."/>
            <person name="Yukphan P."/>
        </authorList>
    </citation>
    <scope>NUCLEOTIDE SEQUENCE [LARGE SCALE GENOMIC DNA]</scope>
    <source>
        <strain evidence="4 5">TBRC 1719</strain>
    </source>
</reference>
<feature type="compositionally biased region" description="Polar residues" evidence="2">
    <location>
        <begin position="1"/>
        <end position="19"/>
    </location>
</feature>
<organism evidence="4 5">
    <name type="scientific">Acetobacter suratthaniensis</name>
    <dbReference type="NCBI Taxonomy" id="1502841"/>
    <lineage>
        <taxon>Bacteria</taxon>
        <taxon>Pseudomonadati</taxon>
        <taxon>Pseudomonadota</taxon>
        <taxon>Alphaproteobacteria</taxon>
        <taxon>Acetobacterales</taxon>
        <taxon>Acetobacteraceae</taxon>
        <taxon>Acetobacter</taxon>
    </lineage>
</organism>
<name>A0ABS3LLM4_9PROT</name>
<proteinExistence type="inferred from homology"/>
<accession>A0ABS3LLM4</accession>
<dbReference type="InterPro" id="IPR051017">
    <property type="entry name" value="Aldolase-II_Adducin_sf"/>
</dbReference>
<feature type="region of interest" description="Disordered" evidence="2">
    <location>
        <begin position="1"/>
        <end position="29"/>
    </location>
</feature>
<dbReference type="Proteomes" id="UP000664399">
    <property type="component" value="Unassembled WGS sequence"/>
</dbReference>
<dbReference type="Gene3D" id="3.40.225.10">
    <property type="entry name" value="Class II aldolase/adducin N-terminal domain"/>
    <property type="match status" value="1"/>
</dbReference>
<protein>
    <submittedName>
        <fullName evidence="4">Class II aldolase/adducin family protein</fullName>
    </submittedName>
</protein>
<dbReference type="SMART" id="SM01007">
    <property type="entry name" value="Aldolase_II"/>
    <property type="match status" value="1"/>
</dbReference>
<keyword evidence="5" id="KW-1185">Reference proteome</keyword>
<dbReference type="InterPro" id="IPR001303">
    <property type="entry name" value="Aldolase_II/adducin_N"/>
</dbReference>
<dbReference type="Pfam" id="PF00596">
    <property type="entry name" value="Aldolase_II"/>
    <property type="match status" value="1"/>
</dbReference>
<dbReference type="PANTHER" id="PTHR10672">
    <property type="entry name" value="ADDUCIN"/>
    <property type="match status" value="1"/>
</dbReference>
<feature type="domain" description="Class II aldolase/adducin N-terminal" evidence="3">
    <location>
        <begin position="50"/>
        <end position="230"/>
    </location>
</feature>
<evidence type="ECO:0000259" key="3">
    <source>
        <dbReference type="SMART" id="SM01007"/>
    </source>
</evidence>
<dbReference type="InterPro" id="IPR036409">
    <property type="entry name" value="Aldolase_II/adducin_N_sf"/>
</dbReference>
<evidence type="ECO:0000256" key="2">
    <source>
        <dbReference type="SAM" id="MobiDB-lite"/>
    </source>
</evidence>
<evidence type="ECO:0000313" key="5">
    <source>
        <dbReference type="Proteomes" id="UP000664399"/>
    </source>
</evidence>
<dbReference type="SUPFAM" id="SSF53639">
    <property type="entry name" value="AraD/HMP-PK domain-like"/>
    <property type="match status" value="1"/>
</dbReference>
<sequence>MTVSSYQTLPPKNTAQSHSPGGASSDIRTRSLSPHAVSANAAAERLHRKQRLAATFRLFGRYGFDQGLAGHVTVRDPEFPEQYWINPLGVHFSRIRVSDLQLVDHDGTILFGERPINMAGFTIHSALHKARPDVIAAAHTHSTYGKAFSALGEPLLPITQDACAFYEDHAIFDPFTGVVLDEQEGVRLADTLGPRKALILQNHGLLTVGTSIEAAAWWFISMDNAAHAQLLAQAAGTVRPIAPETARKTARQVGTEQGGYFSFQPLWDWIVSQEPDLLD</sequence>
<comment type="similarity">
    <text evidence="1">Belongs to the aldolase class II family.</text>
</comment>
<dbReference type="PANTHER" id="PTHR10672:SF3">
    <property type="entry name" value="PROTEIN HU-LI TAI SHAO"/>
    <property type="match status" value="1"/>
</dbReference>
<evidence type="ECO:0000313" key="4">
    <source>
        <dbReference type="EMBL" id="MBO1328268.1"/>
    </source>
</evidence>
<evidence type="ECO:0000256" key="1">
    <source>
        <dbReference type="ARBA" id="ARBA00037961"/>
    </source>
</evidence>
<dbReference type="NCBIfam" id="NF004855">
    <property type="entry name" value="PRK06208.1"/>
    <property type="match status" value="1"/>
</dbReference>
<dbReference type="RefSeq" id="WP_207854108.1">
    <property type="nucleotide sequence ID" value="NZ_JAFVMG010000006.1"/>
</dbReference>